<reference evidence="2 3" key="1">
    <citation type="submission" date="2020-04" db="EMBL/GenBank/DDBJ databases">
        <authorList>
            <person name="Hogendoorn C."/>
        </authorList>
    </citation>
    <scope>NUCLEOTIDE SEQUENCE [LARGE SCALE GENOMIC DNA]</scope>
    <source>
        <strain evidence="2">COOX1</strain>
    </source>
</reference>
<dbReference type="Proteomes" id="UP000502196">
    <property type="component" value="Chromosome"/>
</dbReference>
<organism evidence="2 3">
    <name type="scientific">Kyrpidia spormannii</name>
    <dbReference type="NCBI Taxonomy" id="2055160"/>
    <lineage>
        <taxon>Bacteria</taxon>
        <taxon>Bacillati</taxon>
        <taxon>Bacillota</taxon>
        <taxon>Bacilli</taxon>
        <taxon>Bacillales</taxon>
        <taxon>Alicyclobacillaceae</taxon>
        <taxon>Kyrpidia</taxon>
    </lineage>
</organism>
<dbReference type="EMBL" id="LR792683">
    <property type="protein sequence ID" value="CAB3393172.1"/>
    <property type="molecule type" value="Genomic_DNA"/>
</dbReference>
<evidence type="ECO:0000313" key="2">
    <source>
        <dbReference type="EMBL" id="CAB3393172.1"/>
    </source>
</evidence>
<gene>
    <name evidence="2" type="ORF">COOX1_1777</name>
</gene>
<dbReference type="AlphaFoldDB" id="A0A6F9E5Z1"/>
<accession>A0A6F9E5Z1</accession>
<feature type="region of interest" description="Disordered" evidence="1">
    <location>
        <begin position="58"/>
        <end position="78"/>
    </location>
</feature>
<sequence length="116" mass="13095">MPERRCLSRTGSSPLIGEPFVLRAYRMNSGKRRFSTSIMHDRWKSAYKRNEVAEAGDLKLSTHGGRGNTPTSGSGSGAAMDVQTRLCFFVDKNEDLADFCPRFGRDHCEVQFVYRL</sequence>
<name>A0A6F9E5Z1_9BACL</name>
<evidence type="ECO:0000313" key="3">
    <source>
        <dbReference type="Proteomes" id="UP000502196"/>
    </source>
</evidence>
<proteinExistence type="predicted"/>
<protein>
    <submittedName>
        <fullName evidence="2">Uncharacterized protein</fullName>
    </submittedName>
</protein>
<evidence type="ECO:0000256" key="1">
    <source>
        <dbReference type="SAM" id="MobiDB-lite"/>
    </source>
</evidence>